<evidence type="ECO:0000256" key="4">
    <source>
        <dbReference type="ARBA" id="ARBA00022962"/>
    </source>
</evidence>
<dbReference type="PROSITE" id="PS51273">
    <property type="entry name" value="GATASE_TYPE_1"/>
    <property type="match status" value="1"/>
</dbReference>
<dbReference type="PANTHER" id="PTHR31559:SF0">
    <property type="entry name" value="PYRIDOXAL 5'-PHOSPHATE SYNTHASE SUBUNIT SNO1-RELATED"/>
    <property type="match status" value="1"/>
</dbReference>
<dbReference type="OrthoDB" id="9810320at2"/>
<feature type="binding site" evidence="10 12">
    <location>
        <position position="107"/>
    </location>
    <ligand>
        <name>L-glutamine</name>
        <dbReference type="ChEBI" id="CHEBI:58359"/>
    </ligand>
</feature>
<dbReference type="EMBL" id="FNGX01000001">
    <property type="protein sequence ID" value="SDL20422.1"/>
    <property type="molecule type" value="Genomic_DNA"/>
</dbReference>
<dbReference type="FunFam" id="3.40.50.880:FF:000010">
    <property type="entry name" value="uncharacterized protein LOC100176842 isoform X2"/>
    <property type="match status" value="1"/>
</dbReference>
<dbReference type="NCBIfam" id="TIGR03800">
    <property type="entry name" value="PLP_synth_Pdx2"/>
    <property type="match status" value="1"/>
</dbReference>
<protein>
    <recommendedName>
        <fullName evidence="10">Pyridoxal 5'-phosphate synthase subunit PdxT</fullName>
        <ecNumber evidence="10">4.3.3.6</ecNumber>
    </recommendedName>
    <alternativeName>
        <fullName evidence="10">Pdx2</fullName>
    </alternativeName>
    <alternativeName>
        <fullName evidence="10">Pyridoxal 5'-phosphate synthase glutaminase subunit</fullName>
        <ecNumber evidence="10">3.5.1.2</ecNumber>
    </alternativeName>
</protein>
<dbReference type="InterPro" id="IPR002161">
    <property type="entry name" value="PdxT/SNO"/>
</dbReference>
<comment type="pathway">
    <text evidence="10">Cofactor biosynthesis; pyridoxal 5'-phosphate biosynthesis.</text>
</comment>
<comment type="similarity">
    <text evidence="1 10">Belongs to the glutaminase PdxT/SNO family.</text>
</comment>
<dbReference type="UniPathway" id="UPA00245"/>
<dbReference type="CDD" id="cd01749">
    <property type="entry name" value="GATase1_PB"/>
    <property type="match status" value="1"/>
</dbReference>
<evidence type="ECO:0000256" key="1">
    <source>
        <dbReference type="ARBA" id="ARBA00008345"/>
    </source>
</evidence>
<evidence type="ECO:0000313" key="14">
    <source>
        <dbReference type="Proteomes" id="UP000183162"/>
    </source>
</evidence>
<feature type="binding site" evidence="10 12">
    <location>
        <begin position="134"/>
        <end position="135"/>
    </location>
    <ligand>
        <name>L-glutamine</name>
        <dbReference type="ChEBI" id="CHEBI:58359"/>
    </ligand>
</feature>
<feature type="active site" description="Nucleophile" evidence="10 11">
    <location>
        <position position="80"/>
    </location>
</feature>
<evidence type="ECO:0000256" key="12">
    <source>
        <dbReference type="PIRSR" id="PIRSR005639-2"/>
    </source>
</evidence>
<dbReference type="Pfam" id="PF01174">
    <property type="entry name" value="SNO"/>
    <property type="match status" value="1"/>
</dbReference>
<dbReference type="PIRSF" id="PIRSF005639">
    <property type="entry name" value="Glut_amidoT_SNO"/>
    <property type="match status" value="1"/>
</dbReference>
<feature type="active site" description="Charge relay system" evidence="10 11">
    <location>
        <position position="172"/>
    </location>
</feature>
<dbReference type="HAMAP" id="MF_01615">
    <property type="entry name" value="PdxT"/>
    <property type="match status" value="1"/>
</dbReference>
<evidence type="ECO:0000256" key="2">
    <source>
        <dbReference type="ARBA" id="ARBA00022801"/>
    </source>
</evidence>
<dbReference type="EC" id="3.5.1.2" evidence="10"/>
<evidence type="ECO:0000256" key="8">
    <source>
        <dbReference type="ARBA" id="ARBA00054599"/>
    </source>
</evidence>
<evidence type="ECO:0000256" key="11">
    <source>
        <dbReference type="PIRSR" id="PIRSR005639-1"/>
    </source>
</evidence>
<dbReference type="GO" id="GO:0004359">
    <property type="term" value="F:glutaminase activity"/>
    <property type="evidence" value="ECO:0007669"/>
    <property type="project" value="UniProtKB-UniRule"/>
</dbReference>
<dbReference type="AlphaFoldDB" id="A0A1G9I5P6"/>
<gene>
    <name evidence="10" type="primary">pdxT</name>
    <name evidence="13" type="ORF">SAMN05216400_0049</name>
</gene>
<comment type="catalytic activity">
    <reaction evidence="7 10">
        <text>L-glutamine + H2O = L-glutamate + NH4(+)</text>
        <dbReference type="Rhea" id="RHEA:15889"/>
        <dbReference type="ChEBI" id="CHEBI:15377"/>
        <dbReference type="ChEBI" id="CHEBI:28938"/>
        <dbReference type="ChEBI" id="CHEBI:29985"/>
        <dbReference type="ChEBI" id="CHEBI:58359"/>
        <dbReference type="EC" id="3.5.1.2"/>
    </reaction>
</comment>
<evidence type="ECO:0000256" key="5">
    <source>
        <dbReference type="ARBA" id="ARBA00023239"/>
    </source>
</evidence>
<keyword evidence="4 10" id="KW-0315">Glutamine amidotransferase</keyword>
<keyword evidence="2 10" id="KW-0378">Hydrolase</keyword>
<dbReference type="Proteomes" id="UP000183162">
    <property type="component" value="Unassembled WGS sequence"/>
</dbReference>
<evidence type="ECO:0000256" key="6">
    <source>
        <dbReference type="ARBA" id="ARBA00047992"/>
    </source>
</evidence>
<keyword evidence="5 10" id="KW-0456">Lyase</keyword>
<dbReference type="GO" id="GO:0005829">
    <property type="term" value="C:cytosol"/>
    <property type="evidence" value="ECO:0007669"/>
    <property type="project" value="TreeGrafter"/>
</dbReference>
<evidence type="ECO:0000313" key="13">
    <source>
        <dbReference type="EMBL" id="SDL20422.1"/>
    </source>
</evidence>
<proteinExistence type="inferred from homology"/>
<dbReference type="PANTHER" id="PTHR31559">
    <property type="entry name" value="PYRIDOXAL 5'-PHOSPHATE SYNTHASE SUBUNIT SNO"/>
    <property type="match status" value="1"/>
</dbReference>
<dbReference type="EC" id="4.3.3.6" evidence="10"/>
<evidence type="ECO:0000256" key="9">
    <source>
        <dbReference type="ARBA" id="ARBA00064749"/>
    </source>
</evidence>
<dbReference type="GO" id="GO:0042823">
    <property type="term" value="P:pyridoxal phosphate biosynthetic process"/>
    <property type="evidence" value="ECO:0007669"/>
    <property type="project" value="UniProtKB-UniRule"/>
</dbReference>
<evidence type="ECO:0000256" key="7">
    <source>
        <dbReference type="ARBA" id="ARBA00049534"/>
    </source>
</evidence>
<reference evidence="13 14" key="1">
    <citation type="submission" date="2016-10" db="EMBL/GenBank/DDBJ databases">
        <authorList>
            <person name="de Groot N.N."/>
        </authorList>
    </citation>
    <scope>NUCLEOTIDE SEQUENCE [LARGE SCALE GENOMIC DNA]</scope>
    <source>
        <strain evidence="13 14">Sb09</strain>
    </source>
</reference>
<dbReference type="GO" id="GO:0036381">
    <property type="term" value="F:pyridoxal 5'-phosphate synthase (glutamine hydrolysing) activity"/>
    <property type="evidence" value="ECO:0007669"/>
    <property type="project" value="UniProtKB-UniRule"/>
</dbReference>
<evidence type="ECO:0000256" key="10">
    <source>
        <dbReference type="HAMAP-Rule" id="MF_01615"/>
    </source>
</evidence>
<evidence type="ECO:0000256" key="3">
    <source>
        <dbReference type="ARBA" id="ARBA00022898"/>
    </source>
</evidence>
<comment type="catalytic activity">
    <reaction evidence="6 10">
        <text>aldehydo-D-ribose 5-phosphate + D-glyceraldehyde 3-phosphate + L-glutamine = pyridoxal 5'-phosphate + L-glutamate + phosphate + 3 H2O + H(+)</text>
        <dbReference type="Rhea" id="RHEA:31507"/>
        <dbReference type="ChEBI" id="CHEBI:15377"/>
        <dbReference type="ChEBI" id="CHEBI:15378"/>
        <dbReference type="ChEBI" id="CHEBI:29985"/>
        <dbReference type="ChEBI" id="CHEBI:43474"/>
        <dbReference type="ChEBI" id="CHEBI:58273"/>
        <dbReference type="ChEBI" id="CHEBI:58359"/>
        <dbReference type="ChEBI" id="CHEBI:59776"/>
        <dbReference type="ChEBI" id="CHEBI:597326"/>
        <dbReference type="EC" id="4.3.3.6"/>
    </reaction>
</comment>
<organism evidence="13 14">
    <name type="scientific">Streptococcus equinus</name>
    <name type="common">Streptococcus bovis</name>
    <dbReference type="NCBI Taxonomy" id="1335"/>
    <lineage>
        <taxon>Bacteria</taxon>
        <taxon>Bacillati</taxon>
        <taxon>Bacillota</taxon>
        <taxon>Bacilli</taxon>
        <taxon>Lactobacillales</taxon>
        <taxon>Streptococcaceae</taxon>
        <taxon>Streptococcus</taxon>
    </lineage>
</organism>
<dbReference type="PROSITE" id="PS01236">
    <property type="entry name" value="PDXT_SNO_1"/>
    <property type="match status" value="1"/>
</dbReference>
<comment type="function">
    <text evidence="8 10">Catalyzes the hydrolysis of glutamine to glutamate and ammonia as part of the biosynthesis of pyridoxal 5'-phosphate. The resulting ammonia molecule is channeled to the active site of PdxS.</text>
</comment>
<accession>A0A1G9I5P6</accession>
<dbReference type="GO" id="GO:0006543">
    <property type="term" value="P:L-glutamine catabolic process"/>
    <property type="evidence" value="ECO:0007669"/>
    <property type="project" value="UniProtKB-UniRule"/>
</dbReference>
<dbReference type="PROSITE" id="PS51130">
    <property type="entry name" value="PDXT_SNO_2"/>
    <property type="match status" value="1"/>
</dbReference>
<keyword evidence="3 10" id="KW-0663">Pyridoxal phosphate</keyword>
<dbReference type="InterPro" id="IPR021196">
    <property type="entry name" value="PdxT/SNO_CS"/>
</dbReference>
<comment type="subunit">
    <text evidence="9 10">In the presence of PdxS, forms a dodecamer of heterodimers. Only shows activity in the heterodimer.</text>
</comment>
<dbReference type="GO" id="GO:0008614">
    <property type="term" value="P:pyridoxine metabolic process"/>
    <property type="evidence" value="ECO:0007669"/>
    <property type="project" value="TreeGrafter"/>
</dbReference>
<sequence>MVLIGVLALQGDFAEHKAKIASLGAETVDIRQFDDLHKPLDGIVLPGGESTVQGKLLNDLSLLEPLREKIIQGLPVLATCAGLILLSEQVENQSKTYLATLPVTVRRNAYGRQLGSFFTHLDFKNIGQVPATFIRAPFISEVRNGVEILSEHHGKIVAVRYQNQIALAYHPEVDNDNSIHSYFLKICQNKE</sequence>
<dbReference type="GO" id="GO:1903600">
    <property type="term" value="C:glutaminase complex"/>
    <property type="evidence" value="ECO:0007669"/>
    <property type="project" value="TreeGrafter"/>
</dbReference>
<dbReference type="RefSeq" id="WP_074565905.1">
    <property type="nucleotide sequence ID" value="NZ_FNGX01000001.1"/>
</dbReference>
<feature type="binding site" evidence="10 12">
    <location>
        <begin position="48"/>
        <end position="50"/>
    </location>
    <ligand>
        <name>L-glutamine</name>
        <dbReference type="ChEBI" id="CHEBI:58359"/>
    </ligand>
</feature>
<dbReference type="SUPFAM" id="SSF52317">
    <property type="entry name" value="Class I glutamine amidotransferase-like"/>
    <property type="match status" value="1"/>
</dbReference>
<dbReference type="InterPro" id="IPR029062">
    <property type="entry name" value="Class_I_gatase-like"/>
</dbReference>
<name>A0A1G9I5P6_STREI</name>
<dbReference type="Gene3D" id="3.40.50.880">
    <property type="match status" value="1"/>
</dbReference>
<feature type="active site" description="Charge relay system" evidence="10 11">
    <location>
        <position position="170"/>
    </location>
</feature>